<organism evidence="1">
    <name type="scientific">Siphoviridae sp. ctvI513</name>
    <dbReference type="NCBI Taxonomy" id="2827965"/>
    <lineage>
        <taxon>Viruses</taxon>
        <taxon>Duplodnaviria</taxon>
        <taxon>Heunggongvirae</taxon>
        <taxon>Uroviricota</taxon>
        <taxon>Caudoviricetes</taxon>
    </lineage>
</organism>
<accession>A0A8S5TJA3</accession>
<dbReference type="EMBL" id="BK032839">
    <property type="protein sequence ID" value="DAF63373.1"/>
    <property type="molecule type" value="Genomic_DNA"/>
</dbReference>
<protein>
    <recommendedName>
        <fullName evidence="2">DUF551 domain-containing protein</fullName>
    </recommendedName>
</protein>
<sequence>MFNTLWHPASEQPRERTQPLLLATKTTWRDKYGKMLQGISPTAYFLGCYADGQFWDEIGERLPKDVTVTHWMAFPMV</sequence>
<reference evidence="1" key="1">
    <citation type="journal article" date="2021" name="Proc. Natl. Acad. Sci. U.S.A.">
        <title>A Catalog of Tens of Thousands of Viruses from Human Metagenomes Reveals Hidden Associations with Chronic Diseases.</title>
        <authorList>
            <person name="Tisza M.J."/>
            <person name="Buck C.B."/>
        </authorList>
    </citation>
    <scope>NUCLEOTIDE SEQUENCE</scope>
    <source>
        <strain evidence="1">CtvI513</strain>
    </source>
</reference>
<name>A0A8S5TJA3_9CAUD</name>
<evidence type="ECO:0008006" key="2">
    <source>
        <dbReference type="Google" id="ProtNLM"/>
    </source>
</evidence>
<proteinExistence type="predicted"/>
<evidence type="ECO:0000313" key="1">
    <source>
        <dbReference type="EMBL" id="DAF63373.1"/>
    </source>
</evidence>